<evidence type="ECO:0000313" key="3">
    <source>
        <dbReference type="Proteomes" id="UP000799778"/>
    </source>
</evidence>
<accession>A0A6A5Y437</accession>
<reference evidence="2" key="1">
    <citation type="journal article" date="2020" name="Stud. Mycol.">
        <title>101 Dothideomycetes genomes: a test case for predicting lifestyles and emergence of pathogens.</title>
        <authorList>
            <person name="Haridas S."/>
            <person name="Albert R."/>
            <person name="Binder M."/>
            <person name="Bloem J."/>
            <person name="Labutti K."/>
            <person name="Salamov A."/>
            <person name="Andreopoulos B."/>
            <person name="Baker S."/>
            <person name="Barry K."/>
            <person name="Bills G."/>
            <person name="Bluhm B."/>
            <person name="Cannon C."/>
            <person name="Castanera R."/>
            <person name="Culley D."/>
            <person name="Daum C."/>
            <person name="Ezra D."/>
            <person name="Gonzalez J."/>
            <person name="Henrissat B."/>
            <person name="Kuo A."/>
            <person name="Liang C."/>
            <person name="Lipzen A."/>
            <person name="Lutzoni F."/>
            <person name="Magnuson J."/>
            <person name="Mondo S."/>
            <person name="Nolan M."/>
            <person name="Ohm R."/>
            <person name="Pangilinan J."/>
            <person name="Park H.-J."/>
            <person name="Ramirez L."/>
            <person name="Alfaro M."/>
            <person name="Sun H."/>
            <person name="Tritt A."/>
            <person name="Yoshinaga Y."/>
            <person name="Zwiers L.-H."/>
            <person name="Turgeon B."/>
            <person name="Goodwin S."/>
            <person name="Spatafora J."/>
            <person name="Crous P."/>
            <person name="Grigoriev I."/>
        </authorList>
    </citation>
    <scope>NUCLEOTIDE SEQUENCE</scope>
    <source>
        <strain evidence="2">CBS 175.79</strain>
    </source>
</reference>
<gene>
    <name evidence="2" type="ORF">BU24DRAFT_342326</name>
</gene>
<keyword evidence="3" id="KW-1185">Reference proteome</keyword>
<feature type="domain" description="Heterokaryon incompatibility" evidence="1">
    <location>
        <begin position="160"/>
        <end position="312"/>
    </location>
</feature>
<evidence type="ECO:0000313" key="2">
    <source>
        <dbReference type="EMBL" id="KAF2019641.1"/>
    </source>
</evidence>
<name>A0A6A5Y437_9PLEO</name>
<organism evidence="2 3">
    <name type="scientific">Aaosphaeria arxii CBS 175.79</name>
    <dbReference type="NCBI Taxonomy" id="1450172"/>
    <lineage>
        <taxon>Eukaryota</taxon>
        <taxon>Fungi</taxon>
        <taxon>Dikarya</taxon>
        <taxon>Ascomycota</taxon>
        <taxon>Pezizomycotina</taxon>
        <taxon>Dothideomycetes</taxon>
        <taxon>Pleosporomycetidae</taxon>
        <taxon>Pleosporales</taxon>
        <taxon>Pleosporales incertae sedis</taxon>
        <taxon>Aaosphaeria</taxon>
    </lineage>
</organism>
<dbReference type="PANTHER" id="PTHR33112:SF16">
    <property type="entry name" value="HETEROKARYON INCOMPATIBILITY DOMAIN-CONTAINING PROTEIN"/>
    <property type="match status" value="1"/>
</dbReference>
<evidence type="ECO:0000259" key="1">
    <source>
        <dbReference type="Pfam" id="PF06985"/>
    </source>
</evidence>
<protein>
    <submittedName>
        <fullName evidence="2">HET-domain-containing protein</fullName>
    </submittedName>
</protein>
<dbReference type="OrthoDB" id="2958217at2759"/>
<sequence>MRHEWPSHREWGPIDLFSVDINLAPRPHNDVHDRNHSGSSHQFHISFNAEYDTEGGTTKGNSYLLGRHWLRRVDIDHQEFGIEAAPHNSSVLDKGGATSTADLTMAMKWLKHCLKSHLTCEPDNRPLVPPPSRLVHLAMRGDQITSRLIERDEFPRGCQYITLSHCWGSGPMHSLRSDRLDGFKTKIPVSQLPLTFQNAFDVTLRLGYEYIWIDSLCILQDALEEWAEEASKMADIYEFSVCNIAATAFKSSSSGFFIPKPADIDKPLVVSVDLKLQPGLEMVGKFKFIETYYWVSRVDKAPLNKRAWVLQERFFSPRILHFGKDQLLWECDCSRACELMPKGLFSTVRNSAHRGHTTSRALAAKSRQSVKRTWYNLVWEYTVTDLTYPSDKLIGIAGITKRFETILEDVSIAGLWSESFPGDLLWCREWRDRERLPRANDGRAPTWYVIKLHPDRAGSLKS</sequence>
<dbReference type="PANTHER" id="PTHR33112">
    <property type="entry name" value="DOMAIN PROTEIN, PUTATIVE-RELATED"/>
    <property type="match status" value="1"/>
</dbReference>
<proteinExistence type="predicted"/>
<dbReference type="AlphaFoldDB" id="A0A6A5Y437"/>
<dbReference type="InterPro" id="IPR010730">
    <property type="entry name" value="HET"/>
</dbReference>
<dbReference type="EMBL" id="ML978067">
    <property type="protein sequence ID" value="KAF2019641.1"/>
    <property type="molecule type" value="Genomic_DNA"/>
</dbReference>
<dbReference type="RefSeq" id="XP_033387980.1">
    <property type="nucleotide sequence ID" value="XM_033523314.1"/>
</dbReference>
<dbReference type="Pfam" id="PF06985">
    <property type="entry name" value="HET"/>
    <property type="match status" value="1"/>
</dbReference>
<dbReference type="Proteomes" id="UP000799778">
    <property type="component" value="Unassembled WGS sequence"/>
</dbReference>
<dbReference type="GeneID" id="54280711"/>